<feature type="region of interest" description="Disordered" evidence="1">
    <location>
        <begin position="72"/>
        <end position="111"/>
    </location>
</feature>
<protein>
    <submittedName>
        <fullName evidence="2">Uncharacterized protein</fullName>
    </submittedName>
</protein>
<name>A0ABP7YEL7_9ACTN</name>
<evidence type="ECO:0000313" key="2">
    <source>
        <dbReference type="EMBL" id="GAA4134812.1"/>
    </source>
</evidence>
<proteinExistence type="predicted"/>
<dbReference type="EMBL" id="BAABDO010000016">
    <property type="protein sequence ID" value="GAA4134812.1"/>
    <property type="molecule type" value="Genomic_DNA"/>
</dbReference>
<comment type="caution">
    <text evidence="2">The sequence shown here is derived from an EMBL/GenBank/DDBJ whole genome shotgun (WGS) entry which is preliminary data.</text>
</comment>
<keyword evidence="3" id="KW-1185">Reference proteome</keyword>
<accession>A0ABP7YEL7</accession>
<gene>
    <name evidence="2" type="ORF">GCM10022416_16850</name>
</gene>
<evidence type="ECO:0000313" key="3">
    <source>
        <dbReference type="Proteomes" id="UP001500266"/>
    </source>
</evidence>
<organism evidence="2 3">
    <name type="scientific">Actinomadura keratinilytica</name>
    <dbReference type="NCBI Taxonomy" id="547461"/>
    <lineage>
        <taxon>Bacteria</taxon>
        <taxon>Bacillati</taxon>
        <taxon>Actinomycetota</taxon>
        <taxon>Actinomycetes</taxon>
        <taxon>Streptosporangiales</taxon>
        <taxon>Thermomonosporaceae</taxon>
        <taxon>Actinomadura</taxon>
    </lineage>
</organism>
<evidence type="ECO:0000256" key="1">
    <source>
        <dbReference type="SAM" id="MobiDB-lite"/>
    </source>
</evidence>
<sequence>MVFNPVAAMKIRIEYDGLVIRCATPDEDERIRAENSGLAASARCLILETGGDRDYVVTHAVGWEEDMGTDREPSRLAGFAPGSDPKRILGERGGSPSVICPGGAEGARVRV</sequence>
<reference evidence="3" key="1">
    <citation type="journal article" date="2019" name="Int. J. Syst. Evol. Microbiol.">
        <title>The Global Catalogue of Microorganisms (GCM) 10K type strain sequencing project: providing services to taxonomists for standard genome sequencing and annotation.</title>
        <authorList>
            <consortium name="The Broad Institute Genomics Platform"/>
            <consortium name="The Broad Institute Genome Sequencing Center for Infectious Disease"/>
            <person name="Wu L."/>
            <person name="Ma J."/>
        </authorList>
    </citation>
    <scope>NUCLEOTIDE SEQUENCE [LARGE SCALE GENOMIC DNA]</scope>
    <source>
        <strain evidence="3">JCM 17316</strain>
    </source>
</reference>
<dbReference type="Proteomes" id="UP001500266">
    <property type="component" value="Unassembled WGS sequence"/>
</dbReference>